<evidence type="ECO:0000256" key="4">
    <source>
        <dbReference type="ARBA" id="ARBA00023242"/>
    </source>
</evidence>
<dbReference type="NCBIfam" id="TIGR01557">
    <property type="entry name" value="myb_SHAQKYF"/>
    <property type="match status" value="1"/>
</dbReference>
<dbReference type="RefSeq" id="XP_052118316.1">
    <property type="nucleotide sequence ID" value="XM_052262356.1"/>
</dbReference>
<evidence type="ECO:0000313" key="7">
    <source>
        <dbReference type="RefSeq" id="XP_052118316.1"/>
    </source>
</evidence>
<dbReference type="GO" id="GO:0003700">
    <property type="term" value="F:DNA-binding transcription factor activity"/>
    <property type="evidence" value="ECO:0007669"/>
    <property type="project" value="InterPro"/>
</dbReference>
<protein>
    <submittedName>
        <fullName evidence="7">Probable transcription factor KAN4</fullName>
    </submittedName>
</protein>
<keyword evidence="4" id="KW-0539">Nucleus</keyword>
<dbReference type="GeneID" id="107489180"/>
<reference evidence="6" key="1">
    <citation type="journal article" date="2016" name="Nat. Genet.">
        <title>The genome sequences of Arachis duranensis and Arachis ipaensis, the diploid ancestors of cultivated peanut.</title>
        <authorList>
            <person name="Bertioli D.J."/>
            <person name="Cannon S.B."/>
            <person name="Froenicke L."/>
            <person name="Huang G."/>
            <person name="Farmer A.D."/>
            <person name="Cannon E.K."/>
            <person name="Liu X."/>
            <person name="Gao D."/>
            <person name="Clevenger J."/>
            <person name="Dash S."/>
            <person name="Ren L."/>
            <person name="Moretzsohn M.C."/>
            <person name="Shirasawa K."/>
            <person name="Huang W."/>
            <person name="Vidigal B."/>
            <person name="Abernathy B."/>
            <person name="Chu Y."/>
            <person name="Niederhuth C.E."/>
            <person name="Umale P."/>
            <person name="Araujo A.C."/>
            <person name="Kozik A."/>
            <person name="Kim K.D."/>
            <person name="Burow M.D."/>
            <person name="Varshney R.K."/>
            <person name="Wang X."/>
            <person name="Zhang X."/>
            <person name="Barkley N."/>
            <person name="Guimaraes P.M."/>
            <person name="Isobe S."/>
            <person name="Guo B."/>
            <person name="Liao B."/>
            <person name="Stalker H.T."/>
            <person name="Schmitz R.J."/>
            <person name="Scheffler B.E."/>
            <person name="Leal-Bertioli S.C."/>
            <person name="Xun X."/>
            <person name="Jackson S.A."/>
            <person name="Michelmore R."/>
            <person name="Ozias-Akins P."/>
        </authorList>
    </citation>
    <scope>NUCLEOTIDE SEQUENCE [LARGE SCALE GENOMIC DNA]</scope>
    <source>
        <strain evidence="6">cv. V14167</strain>
    </source>
</reference>
<reference evidence="7" key="2">
    <citation type="submission" date="2025-08" db="UniProtKB">
        <authorList>
            <consortium name="RefSeq"/>
        </authorList>
    </citation>
    <scope>IDENTIFICATION</scope>
    <source>
        <tissue evidence="7">Whole plant</tissue>
    </source>
</reference>
<keyword evidence="3" id="KW-0804">Transcription</keyword>
<proteinExistence type="predicted"/>
<dbReference type="InterPro" id="IPR006447">
    <property type="entry name" value="Myb_dom_plants"/>
</dbReference>
<feature type="compositionally biased region" description="Acidic residues" evidence="5">
    <location>
        <begin position="40"/>
        <end position="65"/>
    </location>
</feature>
<evidence type="ECO:0000256" key="1">
    <source>
        <dbReference type="ARBA" id="ARBA00004123"/>
    </source>
</evidence>
<keyword evidence="2" id="KW-0805">Transcription regulation</keyword>
<evidence type="ECO:0000256" key="2">
    <source>
        <dbReference type="ARBA" id="ARBA00023015"/>
    </source>
</evidence>
<dbReference type="AlphaFoldDB" id="A0A9C6TKM6"/>
<evidence type="ECO:0000256" key="3">
    <source>
        <dbReference type="ARBA" id="ARBA00023163"/>
    </source>
</evidence>
<dbReference type="PANTHER" id="PTHR31314">
    <property type="entry name" value="MYB FAMILY TRANSCRIPTION FACTOR PHL7-LIKE"/>
    <property type="match status" value="1"/>
</dbReference>
<dbReference type="GO" id="GO:0003677">
    <property type="term" value="F:DNA binding"/>
    <property type="evidence" value="ECO:0007669"/>
    <property type="project" value="InterPro"/>
</dbReference>
<dbReference type="Gene3D" id="1.10.10.60">
    <property type="entry name" value="Homeodomain-like"/>
    <property type="match status" value="1"/>
</dbReference>
<keyword evidence="6" id="KW-1185">Reference proteome</keyword>
<dbReference type="InterPro" id="IPR009057">
    <property type="entry name" value="Homeodomain-like_sf"/>
</dbReference>
<dbReference type="GO" id="GO:0005634">
    <property type="term" value="C:nucleus"/>
    <property type="evidence" value="ECO:0007669"/>
    <property type="project" value="UniProtKB-SubCell"/>
</dbReference>
<accession>A0A9C6TKM6</accession>
<organism evidence="6 7">
    <name type="scientific">Arachis duranensis</name>
    <name type="common">Wild peanut</name>
    <dbReference type="NCBI Taxonomy" id="130453"/>
    <lineage>
        <taxon>Eukaryota</taxon>
        <taxon>Viridiplantae</taxon>
        <taxon>Streptophyta</taxon>
        <taxon>Embryophyta</taxon>
        <taxon>Tracheophyta</taxon>
        <taxon>Spermatophyta</taxon>
        <taxon>Magnoliopsida</taxon>
        <taxon>eudicotyledons</taxon>
        <taxon>Gunneridae</taxon>
        <taxon>Pentapetalae</taxon>
        <taxon>rosids</taxon>
        <taxon>fabids</taxon>
        <taxon>Fabales</taxon>
        <taxon>Fabaceae</taxon>
        <taxon>Papilionoideae</taxon>
        <taxon>50 kb inversion clade</taxon>
        <taxon>dalbergioids sensu lato</taxon>
        <taxon>Dalbergieae</taxon>
        <taxon>Pterocarpus clade</taxon>
        <taxon>Arachis</taxon>
    </lineage>
</organism>
<dbReference type="Proteomes" id="UP000515211">
    <property type="component" value="Chromosome 5"/>
</dbReference>
<gene>
    <name evidence="7" type="primary">LOC107489180</name>
</gene>
<name>A0A9C6TKM6_ARADU</name>
<dbReference type="KEGG" id="adu:107489180"/>
<evidence type="ECO:0000256" key="5">
    <source>
        <dbReference type="SAM" id="MobiDB-lite"/>
    </source>
</evidence>
<dbReference type="SUPFAM" id="SSF46689">
    <property type="entry name" value="Homeodomain-like"/>
    <property type="match status" value="1"/>
</dbReference>
<evidence type="ECO:0000313" key="6">
    <source>
        <dbReference type="Proteomes" id="UP000515211"/>
    </source>
</evidence>
<dbReference type="InterPro" id="IPR046955">
    <property type="entry name" value="PHR1-like"/>
</dbReference>
<sequence>MSEGFEIQQENNEGSDGKSSNDNEGEENSFDLNEGAAMSDNEELEEENNNEAKEEEEEDNNEEEWNSTNPSSSSTASREGKRGSGVRQYVRSKMPRFRWNPNLHLSFVHAVQRLGGQERATPKLVLQLMNVRGLSIAHVKIHLKALRKMIEPFCLKQGLHDHHQQNSMDHQLGLYIHEELIDFLKETGLQSSAAAIRNASTKLLGVLHRFVSPDIKGFPTDVKPAMLKALDTE</sequence>
<feature type="compositionally biased region" description="Low complexity" evidence="5">
    <location>
        <begin position="66"/>
        <end position="77"/>
    </location>
</feature>
<comment type="subcellular location">
    <subcellularLocation>
        <location evidence="1">Nucleus</location>
    </subcellularLocation>
</comment>
<dbReference type="PANTHER" id="PTHR31314:SF128">
    <property type="entry name" value="OS11G0106100 PROTEIN"/>
    <property type="match status" value="1"/>
</dbReference>
<feature type="region of interest" description="Disordered" evidence="5">
    <location>
        <begin position="1"/>
        <end position="86"/>
    </location>
</feature>